<dbReference type="SUPFAM" id="SSF51735">
    <property type="entry name" value="NAD(P)-binding Rossmann-fold domains"/>
    <property type="match status" value="1"/>
</dbReference>
<dbReference type="PANTHER" id="PTHR24320">
    <property type="entry name" value="RETINOL DEHYDROGENASE"/>
    <property type="match status" value="1"/>
</dbReference>
<protein>
    <submittedName>
        <fullName evidence="5">Retinol dehydrogenase 13</fullName>
    </submittedName>
</protein>
<dbReference type="SMART" id="SM00822">
    <property type="entry name" value="PKS_KR"/>
    <property type="match status" value="1"/>
</dbReference>
<feature type="domain" description="Ketoreductase" evidence="4">
    <location>
        <begin position="25"/>
        <end position="231"/>
    </location>
</feature>
<dbReference type="Proteomes" id="UP000011715">
    <property type="component" value="Unassembled WGS sequence"/>
</dbReference>
<keyword evidence="2" id="KW-0560">Oxidoreductase</keyword>
<dbReference type="InterPro" id="IPR057326">
    <property type="entry name" value="KR_dom"/>
</dbReference>
<dbReference type="Pfam" id="PF00106">
    <property type="entry name" value="adh_short"/>
    <property type="match status" value="1"/>
</dbReference>
<name>A0A0C4E2W5_MAGP6</name>
<reference evidence="6" key="5">
    <citation type="submission" date="2015-06" db="UniProtKB">
        <authorList>
            <consortium name="EnsemblFungi"/>
        </authorList>
    </citation>
    <scope>IDENTIFICATION</scope>
    <source>
        <strain evidence="6">ATCC 64411</strain>
    </source>
</reference>
<proteinExistence type="inferred from homology"/>
<evidence type="ECO:0000256" key="1">
    <source>
        <dbReference type="ARBA" id="ARBA00006484"/>
    </source>
</evidence>
<evidence type="ECO:0000256" key="3">
    <source>
        <dbReference type="RuleBase" id="RU000363"/>
    </source>
</evidence>
<dbReference type="EMBL" id="ADBL01001632">
    <property type="status" value="NOT_ANNOTATED_CDS"/>
    <property type="molecule type" value="Genomic_DNA"/>
</dbReference>
<reference evidence="5" key="2">
    <citation type="submission" date="2010-05" db="EMBL/GenBank/DDBJ databases">
        <title>The Genome Sequence of Magnaporthe poae strain ATCC 64411.</title>
        <authorList>
            <consortium name="The Broad Institute Genome Sequencing Platform"/>
            <consortium name="Broad Institute Genome Sequencing Center for Infectious Disease"/>
            <person name="Ma L.-J."/>
            <person name="Dead R."/>
            <person name="Young S."/>
            <person name="Zeng Q."/>
            <person name="Koehrsen M."/>
            <person name="Alvarado L."/>
            <person name="Berlin A."/>
            <person name="Chapman S.B."/>
            <person name="Chen Z."/>
            <person name="Freedman E."/>
            <person name="Gellesch M."/>
            <person name="Goldberg J."/>
            <person name="Griggs A."/>
            <person name="Gujja S."/>
            <person name="Heilman E.R."/>
            <person name="Heiman D."/>
            <person name="Hepburn T."/>
            <person name="Howarth C."/>
            <person name="Jen D."/>
            <person name="Larson L."/>
            <person name="Mehta T."/>
            <person name="Neiman D."/>
            <person name="Pearson M."/>
            <person name="Roberts A."/>
            <person name="Saif S."/>
            <person name="Shea T."/>
            <person name="Shenoy N."/>
            <person name="Sisk P."/>
            <person name="Stolte C."/>
            <person name="Sykes S."/>
            <person name="Walk T."/>
            <person name="White J."/>
            <person name="Yandava C."/>
            <person name="Haas B."/>
            <person name="Nusbaum C."/>
            <person name="Birren B."/>
        </authorList>
    </citation>
    <scope>NUCLEOTIDE SEQUENCE</scope>
    <source>
        <strain evidence="5">ATCC 64411</strain>
    </source>
</reference>
<dbReference type="STRING" id="644358.A0A0C4E2W5"/>
<dbReference type="PRINTS" id="PR00080">
    <property type="entry name" value="SDRFAMILY"/>
</dbReference>
<reference evidence="7" key="1">
    <citation type="submission" date="2010-05" db="EMBL/GenBank/DDBJ databases">
        <title>The genome sequence of Magnaporthe poae strain ATCC 64411.</title>
        <authorList>
            <person name="Ma L.-J."/>
            <person name="Dead R."/>
            <person name="Young S."/>
            <person name="Zeng Q."/>
            <person name="Koehrsen M."/>
            <person name="Alvarado L."/>
            <person name="Berlin A."/>
            <person name="Chapman S.B."/>
            <person name="Chen Z."/>
            <person name="Freedman E."/>
            <person name="Gellesch M."/>
            <person name="Goldberg J."/>
            <person name="Griggs A."/>
            <person name="Gujja S."/>
            <person name="Heilman E.R."/>
            <person name="Heiman D."/>
            <person name="Hepburn T."/>
            <person name="Howarth C."/>
            <person name="Jen D."/>
            <person name="Larson L."/>
            <person name="Mehta T."/>
            <person name="Neiman D."/>
            <person name="Pearson M."/>
            <person name="Roberts A."/>
            <person name="Saif S."/>
            <person name="Shea T."/>
            <person name="Shenoy N."/>
            <person name="Sisk P."/>
            <person name="Stolte C."/>
            <person name="Sykes S."/>
            <person name="Walk T."/>
            <person name="White J."/>
            <person name="Yandava C."/>
            <person name="Haas B."/>
            <person name="Nusbaum C."/>
            <person name="Birren B."/>
        </authorList>
    </citation>
    <scope>NUCLEOTIDE SEQUENCE [LARGE SCALE GENOMIC DNA]</scope>
    <source>
        <strain evidence="7">ATCC 64411 / 73-15</strain>
    </source>
</reference>
<evidence type="ECO:0000313" key="5">
    <source>
        <dbReference type="EMBL" id="KLU87764.1"/>
    </source>
</evidence>
<dbReference type="PANTHER" id="PTHR24320:SF283">
    <property type="entry name" value="RETINOL DEHYDROGENASE 11"/>
    <property type="match status" value="1"/>
</dbReference>
<dbReference type="PRINTS" id="PR00081">
    <property type="entry name" value="GDHRDH"/>
</dbReference>
<accession>A0A0C4E2W5</accession>
<evidence type="ECO:0000259" key="4">
    <source>
        <dbReference type="SMART" id="SM00822"/>
    </source>
</evidence>
<keyword evidence="7" id="KW-1185">Reference proteome</keyword>
<evidence type="ECO:0000313" key="7">
    <source>
        <dbReference type="Proteomes" id="UP000011715"/>
    </source>
</evidence>
<evidence type="ECO:0000256" key="2">
    <source>
        <dbReference type="ARBA" id="ARBA00023002"/>
    </source>
</evidence>
<organism evidence="6 7">
    <name type="scientific">Magnaporthiopsis poae (strain ATCC 64411 / 73-15)</name>
    <name type="common">Kentucky bluegrass fungus</name>
    <name type="synonym">Magnaporthe poae</name>
    <dbReference type="NCBI Taxonomy" id="644358"/>
    <lineage>
        <taxon>Eukaryota</taxon>
        <taxon>Fungi</taxon>
        <taxon>Dikarya</taxon>
        <taxon>Ascomycota</taxon>
        <taxon>Pezizomycotina</taxon>
        <taxon>Sordariomycetes</taxon>
        <taxon>Sordariomycetidae</taxon>
        <taxon>Magnaporthales</taxon>
        <taxon>Magnaporthaceae</taxon>
        <taxon>Magnaporthiopsis</taxon>
    </lineage>
</organism>
<dbReference type="AlphaFoldDB" id="A0A0C4E2W5"/>
<dbReference type="InterPro" id="IPR036291">
    <property type="entry name" value="NAD(P)-bd_dom_sf"/>
</dbReference>
<reference evidence="6" key="4">
    <citation type="journal article" date="2015" name="G3 (Bethesda)">
        <title>Genome sequences of three phytopathogenic species of the Magnaporthaceae family of fungi.</title>
        <authorList>
            <person name="Okagaki L.H."/>
            <person name="Nunes C.C."/>
            <person name="Sailsbery J."/>
            <person name="Clay B."/>
            <person name="Brown D."/>
            <person name="John T."/>
            <person name="Oh Y."/>
            <person name="Young N."/>
            <person name="Fitzgerald M."/>
            <person name="Haas B.J."/>
            <person name="Zeng Q."/>
            <person name="Young S."/>
            <person name="Adiconis X."/>
            <person name="Fan L."/>
            <person name="Levin J.Z."/>
            <person name="Mitchell T.K."/>
            <person name="Okubara P.A."/>
            <person name="Farman M.L."/>
            <person name="Kohn L.M."/>
            <person name="Birren B."/>
            <person name="Ma L.-J."/>
            <person name="Dean R.A."/>
        </authorList>
    </citation>
    <scope>NUCLEOTIDE SEQUENCE</scope>
    <source>
        <strain evidence="6">ATCC 64411 / 73-15</strain>
    </source>
</reference>
<sequence>MPSPFGFTTDCDDVVKAFADRVKGRTFLVTGTTAGGLGANTVLSLARQAPAHIILVSRTRAKTEPVLSQLARESPGVKTTFVACELSDLDSVRAAAEQINSAESGIGAIDVVINNAGVMAIPYQTDKRGHELTLSSNHIGHFLLTNLILPKVLAAGPGARIVNVSSNGHRISNFRFDDPDFSGGEATYEKWTAYGQSKTANVLFSVALAERLADRGVFAFSVHPGGIFDTGLTAHLDEAEFAQIKTVAERNNWPGVFVLDPPKTLSQGTSPIVAAALDPELEARNGAFIDDCQFGRAEAYALDREAARRLWALSEEMVGQKFDL</sequence>
<comment type="similarity">
    <text evidence="1 3">Belongs to the short-chain dehydrogenases/reductases (SDR) family.</text>
</comment>
<dbReference type="GO" id="GO:0016491">
    <property type="term" value="F:oxidoreductase activity"/>
    <property type="evidence" value="ECO:0007669"/>
    <property type="project" value="UniProtKB-KW"/>
</dbReference>
<reference evidence="5" key="3">
    <citation type="submission" date="2011-03" db="EMBL/GenBank/DDBJ databases">
        <title>Annotation of Magnaporthe poae ATCC 64411.</title>
        <authorList>
            <person name="Ma L.-J."/>
            <person name="Dead R."/>
            <person name="Young S.K."/>
            <person name="Zeng Q."/>
            <person name="Gargeya S."/>
            <person name="Fitzgerald M."/>
            <person name="Haas B."/>
            <person name="Abouelleil A."/>
            <person name="Alvarado L."/>
            <person name="Arachchi H.M."/>
            <person name="Berlin A."/>
            <person name="Brown A."/>
            <person name="Chapman S.B."/>
            <person name="Chen Z."/>
            <person name="Dunbar C."/>
            <person name="Freedman E."/>
            <person name="Gearin G."/>
            <person name="Gellesch M."/>
            <person name="Goldberg J."/>
            <person name="Griggs A."/>
            <person name="Gujja S."/>
            <person name="Heiman D."/>
            <person name="Howarth C."/>
            <person name="Larson L."/>
            <person name="Lui A."/>
            <person name="MacDonald P.J.P."/>
            <person name="Mehta T."/>
            <person name="Montmayeur A."/>
            <person name="Murphy C."/>
            <person name="Neiman D."/>
            <person name="Pearson M."/>
            <person name="Priest M."/>
            <person name="Roberts A."/>
            <person name="Saif S."/>
            <person name="Shea T."/>
            <person name="Shenoy N."/>
            <person name="Sisk P."/>
            <person name="Stolte C."/>
            <person name="Sykes S."/>
            <person name="Yandava C."/>
            <person name="Wortman J."/>
            <person name="Nusbaum C."/>
            <person name="Birren B."/>
        </authorList>
    </citation>
    <scope>NUCLEOTIDE SEQUENCE</scope>
    <source>
        <strain evidence="5">ATCC 64411</strain>
    </source>
</reference>
<dbReference type="EMBL" id="GL876970">
    <property type="protein sequence ID" value="KLU87764.1"/>
    <property type="molecule type" value="Genomic_DNA"/>
</dbReference>
<dbReference type="InterPro" id="IPR002347">
    <property type="entry name" value="SDR_fam"/>
</dbReference>
<dbReference type="Gene3D" id="3.40.50.720">
    <property type="entry name" value="NAD(P)-binding Rossmann-like Domain"/>
    <property type="match status" value="1"/>
</dbReference>
<dbReference type="EnsemblFungi" id="MAPG_06757T0">
    <property type="protein sequence ID" value="MAPG_06757T0"/>
    <property type="gene ID" value="MAPG_06757"/>
</dbReference>
<dbReference type="VEuPathDB" id="FungiDB:MAPG_06757"/>
<dbReference type="OrthoDB" id="191139at2759"/>
<dbReference type="eggNOG" id="KOG1208">
    <property type="taxonomic scope" value="Eukaryota"/>
</dbReference>
<dbReference type="OMA" id="GAYIDDC"/>
<gene>
    <name evidence="5" type="ORF">MAPG_06757</name>
</gene>
<evidence type="ECO:0000313" key="6">
    <source>
        <dbReference type="EnsemblFungi" id="MAPG_06757T0"/>
    </source>
</evidence>